<evidence type="ECO:0000259" key="3">
    <source>
        <dbReference type="Pfam" id="PF07985"/>
    </source>
</evidence>
<dbReference type="InterPro" id="IPR002575">
    <property type="entry name" value="Aminoglycoside_PTrfase"/>
</dbReference>
<name>A0A0D2H5M7_9EURO</name>
<evidence type="ECO:0008006" key="6">
    <source>
        <dbReference type="Google" id="ProtNLM"/>
    </source>
</evidence>
<dbReference type="Gene3D" id="3.90.1200.10">
    <property type="match status" value="1"/>
</dbReference>
<dbReference type="OrthoDB" id="5230585at2759"/>
<reference evidence="4 5" key="1">
    <citation type="submission" date="2015-01" db="EMBL/GenBank/DDBJ databases">
        <title>The Genome Sequence of Rhinocladiella mackenzie CBS 650.93.</title>
        <authorList>
            <consortium name="The Broad Institute Genomics Platform"/>
            <person name="Cuomo C."/>
            <person name="de Hoog S."/>
            <person name="Gorbushina A."/>
            <person name="Stielow B."/>
            <person name="Teixiera M."/>
            <person name="Abouelleil A."/>
            <person name="Chapman S.B."/>
            <person name="Priest M."/>
            <person name="Young S.K."/>
            <person name="Wortman J."/>
            <person name="Nusbaum C."/>
            <person name="Birren B."/>
        </authorList>
    </citation>
    <scope>NUCLEOTIDE SEQUENCE [LARGE SCALE GENOMIC DNA]</scope>
    <source>
        <strain evidence="4 5">CBS 650.93</strain>
    </source>
</reference>
<dbReference type="STRING" id="1442369.A0A0D2H5M7"/>
<dbReference type="RefSeq" id="XP_013272849.1">
    <property type="nucleotide sequence ID" value="XM_013417395.1"/>
</dbReference>
<protein>
    <recommendedName>
        <fullName evidence="6">Aminoglycoside phosphotransferase domain-containing protein</fullName>
    </recommendedName>
</protein>
<feature type="domain" description="Aminoglycoside phosphotransferase" evidence="2">
    <location>
        <begin position="92"/>
        <end position="262"/>
    </location>
</feature>
<dbReference type="PANTHER" id="PTHR42080">
    <property type="entry name" value="SRR1 DOMAIN-CONTAINING PROTEIN"/>
    <property type="match status" value="1"/>
</dbReference>
<dbReference type="HOGENOM" id="CLU_458663_0_0_1"/>
<dbReference type="VEuPathDB" id="FungiDB:Z518_03685"/>
<dbReference type="Pfam" id="PF07985">
    <property type="entry name" value="SRR1"/>
    <property type="match status" value="1"/>
</dbReference>
<accession>A0A0D2H5M7</accession>
<keyword evidence="5" id="KW-1185">Reference proteome</keyword>
<proteinExistence type="predicted"/>
<evidence type="ECO:0000313" key="5">
    <source>
        <dbReference type="Proteomes" id="UP000053617"/>
    </source>
</evidence>
<dbReference type="InterPro" id="IPR011009">
    <property type="entry name" value="Kinase-like_dom_sf"/>
</dbReference>
<sequence length="595" mass="68199">MQIVFPNKSALPSSSEETFLSSSFFAQQATKRQLPTPEQVRKRATLQQPPHTWPPTPAIFSELGLIVKYGIKTSISEAQCLWMIGAYFGNRLPVPEVYGWRQDDKEVFIYMELIQGSTLEQRWDQLCETERLNICDQLRPMVAALREIKQPPGESYIGGVGSSPLQDVIFEGLTVGPFPTSSSFNDFFAQPRWNEPPAGPNLDDLHPMRPGLPDDPIVFTHGDLHRSNIMITTKGQELRVLAIIDWHQSGWYPAFWEYCKARWTVEPGDESISLLGLLLSFSRGVKQQSDSQHELLETEHEWWTSKKRCRTGGGLDGVVVDFDLETGQIFDAGEPEWDYVIGAPFINYLSIQYLASHVFGFVPRIAYCSLWIFHYLEKRDRTTKELILAAPRRSRDEVEEFFRINKQAWEASEQRRQLQSIISTKTPYHIKKIVAFACGGMAFYDELPWVTRSAYQHALIITLRDILSERQDPVDNIQCYAQDPCYTDIDSEVLERSGITVLDDPQGFLEVDDSTVVLSFYANIPVRQIIADIAQPAMMIWDRIEFFEDELTKSFGTDPDSPRLSKMIQNFYEEIEFPGRLDPFKHIGIYVRHGA</sequence>
<evidence type="ECO:0000259" key="2">
    <source>
        <dbReference type="Pfam" id="PF01636"/>
    </source>
</evidence>
<dbReference type="InterPro" id="IPR012942">
    <property type="entry name" value="SRR1-like"/>
</dbReference>
<dbReference type="Pfam" id="PF01636">
    <property type="entry name" value="APH"/>
    <property type="match status" value="1"/>
</dbReference>
<dbReference type="AlphaFoldDB" id="A0A0D2H5M7"/>
<evidence type="ECO:0000313" key="4">
    <source>
        <dbReference type="EMBL" id="KIX05713.1"/>
    </source>
</evidence>
<organism evidence="4 5">
    <name type="scientific">Rhinocladiella mackenziei CBS 650.93</name>
    <dbReference type="NCBI Taxonomy" id="1442369"/>
    <lineage>
        <taxon>Eukaryota</taxon>
        <taxon>Fungi</taxon>
        <taxon>Dikarya</taxon>
        <taxon>Ascomycota</taxon>
        <taxon>Pezizomycotina</taxon>
        <taxon>Eurotiomycetes</taxon>
        <taxon>Chaetothyriomycetidae</taxon>
        <taxon>Chaetothyriales</taxon>
        <taxon>Herpotrichiellaceae</taxon>
        <taxon>Rhinocladiella</taxon>
    </lineage>
</organism>
<gene>
    <name evidence="4" type="ORF">Z518_03685</name>
</gene>
<feature type="domain" description="SRR1-like" evidence="3">
    <location>
        <begin position="424"/>
        <end position="565"/>
    </location>
</feature>
<dbReference type="GeneID" id="25291756"/>
<dbReference type="SUPFAM" id="SSF56112">
    <property type="entry name" value="Protein kinase-like (PK-like)"/>
    <property type="match status" value="1"/>
</dbReference>
<dbReference type="PANTHER" id="PTHR42080:SF3">
    <property type="entry name" value="SRR1-LIKE DOMAIN-CONTAINING PROTEIN"/>
    <property type="match status" value="1"/>
</dbReference>
<evidence type="ECO:0000256" key="1">
    <source>
        <dbReference type="SAM" id="MobiDB-lite"/>
    </source>
</evidence>
<dbReference type="EMBL" id="KN847477">
    <property type="protein sequence ID" value="KIX05713.1"/>
    <property type="molecule type" value="Genomic_DNA"/>
</dbReference>
<dbReference type="Proteomes" id="UP000053617">
    <property type="component" value="Unassembled WGS sequence"/>
</dbReference>
<feature type="region of interest" description="Disordered" evidence="1">
    <location>
        <begin position="30"/>
        <end position="51"/>
    </location>
</feature>